<accession>A0A8K1CIN5</accession>
<dbReference type="PROSITE" id="PS50030">
    <property type="entry name" value="UBA"/>
    <property type="match status" value="1"/>
</dbReference>
<reference evidence="4" key="1">
    <citation type="submission" date="2019-03" db="EMBL/GenBank/DDBJ databases">
        <title>Long read genome sequence of the mycoparasitic Pythium oligandrum ATCC 38472 isolated from sugarbeet rhizosphere.</title>
        <authorList>
            <person name="Gaulin E."/>
        </authorList>
    </citation>
    <scope>NUCLEOTIDE SEQUENCE</scope>
    <source>
        <strain evidence="4">ATCC 38472_TT</strain>
    </source>
</reference>
<dbReference type="SUPFAM" id="SSF46934">
    <property type="entry name" value="UBA-like"/>
    <property type="match status" value="1"/>
</dbReference>
<dbReference type="Gene3D" id="1.20.58.2190">
    <property type="match status" value="1"/>
</dbReference>
<dbReference type="Proteomes" id="UP000794436">
    <property type="component" value="Unassembled WGS sequence"/>
</dbReference>
<dbReference type="AlphaFoldDB" id="A0A8K1CIN5"/>
<dbReference type="SUPFAM" id="SSF52833">
    <property type="entry name" value="Thioredoxin-like"/>
    <property type="match status" value="1"/>
</dbReference>
<evidence type="ECO:0000256" key="1">
    <source>
        <dbReference type="SAM" id="MobiDB-lite"/>
    </source>
</evidence>
<evidence type="ECO:0000259" key="3">
    <source>
        <dbReference type="PROSITE" id="PS51352"/>
    </source>
</evidence>
<protein>
    <recommendedName>
        <fullName evidence="6">Thioredoxin</fullName>
    </recommendedName>
</protein>
<dbReference type="Pfam" id="PF22562">
    <property type="entry name" value="UBA_7"/>
    <property type="match status" value="1"/>
</dbReference>
<evidence type="ECO:0000313" key="4">
    <source>
        <dbReference type="EMBL" id="TMW62862.1"/>
    </source>
</evidence>
<dbReference type="InterPro" id="IPR018997">
    <property type="entry name" value="PUB_domain"/>
</dbReference>
<feature type="region of interest" description="Disordered" evidence="1">
    <location>
        <begin position="286"/>
        <end position="320"/>
    </location>
</feature>
<feature type="domain" description="UBA" evidence="2">
    <location>
        <begin position="202"/>
        <end position="243"/>
    </location>
</feature>
<evidence type="ECO:0008006" key="6">
    <source>
        <dbReference type="Google" id="ProtNLM"/>
    </source>
</evidence>
<dbReference type="PROSITE" id="PS51352">
    <property type="entry name" value="THIOREDOXIN_2"/>
    <property type="match status" value="1"/>
</dbReference>
<feature type="domain" description="Thioredoxin" evidence="3">
    <location>
        <begin position="1"/>
        <end position="107"/>
    </location>
</feature>
<dbReference type="InterPro" id="IPR009060">
    <property type="entry name" value="UBA-like_sf"/>
</dbReference>
<evidence type="ECO:0000313" key="5">
    <source>
        <dbReference type="Proteomes" id="UP000794436"/>
    </source>
</evidence>
<gene>
    <name evidence="4" type="ORF">Poli38472_005480</name>
</gene>
<dbReference type="InterPro" id="IPR015940">
    <property type="entry name" value="UBA"/>
</dbReference>
<dbReference type="InterPro" id="IPR036339">
    <property type="entry name" value="PUB-like_dom_sf"/>
</dbReference>
<dbReference type="SMART" id="SM00580">
    <property type="entry name" value="PUG"/>
    <property type="match status" value="1"/>
</dbReference>
<dbReference type="InterPro" id="IPR013766">
    <property type="entry name" value="Thioredoxin_domain"/>
</dbReference>
<sequence>MGVTEIHGEADWNTAMRNAGGKLVVVDFSATWCGPCQFIKPTYEQYSRQYHDVVFLGVDEAQNRSLIGALGVRGFPTFHFYVSQQKVDELVGADPNSLRQKIEQWRQSAFNPFASAGVTLGGSAPASAEDAREARLRRFNNLNLVPTTTPAPPAAPAAPAAPAPAEKDLSKMVCDPVTGQCSIPSEEEGKTDEMEGQEGIPPVNENFLSQMTDMGFSELRSRKALLATDSASLEVAINWLDEHQDDEDIDEPIKFVDLSKHAKKPLTEEEKAAKVAELQAKIEVRRKEREEREKQEAKEKELARRTTGQSMQEAREEYEALQRKLAADKLKKEREDFKRERERLKKQLEMDKAARRAHGGKLVGPPVDITVETSGEAQTEVKKTSPVSTLSPEEQVVFNIEKLKKYRVGGDGLTALKTLNVYVKNLIEKPDEEKFRTINLENPAFRKRVASLVGGVALLKALGYEKDEADGLLKLAVENRKDDLLQYTRTSLERAITELS</sequence>
<dbReference type="PANTHER" id="PTHR46713">
    <property type="entry name" value="F13M7.16 PROTEIN"/>
    <property type="match status" value="1"/>
</dbReference>
<dbReference type="Pfam" id="PF09409">
    <property type="entry name" value="PUB"/>
    <property type="match status" value="1"/>
</dbReference>
<dbReference type="PANTHER" id="PTHR46713:SF1">
    <property type="entry name" value="F13M7.16 PROTEIN"/>
    <property type="match status" value="1"/>
</dbReference>
<evidence type="ECO:0000259" key="2">
    <source>
        <dbReference type="PROSITE" id="PS50030"/>
    </source>
</evidence>
<keyword evidence="5" id="KW-1185">Reference proteome</keyword>
<proteinExistence type="predicted"/>
<feature type="region of interest" description="Disordered" evidence="1">
    <location>
        <begin position="146"/>
        <end position="167"/>
    </location>
</feature>
<dbReference type="PRINTS" id="PR00421">
    <property type="entry name" value="THIOREDOXIN"/>
</dbReference>
<name>A0A8K1CIN5_PYTOL</name>
<comment type="caution">
    <text evidence="4">The sequence shown here is derived from an EMBL/GenBank/DDBJ whole genome shotgun (WGS) entry which is preliminary data.</text>
</comment>
<dbReference type="OrthoDB" id="2121326at2759"/>
<dbReference type="Pfam" id="PF00085">
    <property type="entry name" value="Thioredoxin"/>
    <property type="match status" value="1"/>
</dbReference>
<dbReference type="CDD" id="cd09212">
    <property type="entry name" value="PUB"/>
    <property type="match status" value="1"/>
</dbReference>
<feature type="compositionally biased region" description="Pro residues" evidence="1">
    <location>
        <begin position="149"/>
        <end position="162"/>
    </location>
</feature>
<dbReference type="EMBL" id="SPLM01000073">
    <property type="protein sequence ID" value="TMW62862.1"/>
    <property type="molecule type" value="Genomic_DNA"/>
</dbReference>
<feature type="compositionally biased region" description="Basic and acidic residues" evidence="1">
    <location>
        <begin position="286"/>
        <end position="304"/>
    </location>
</feature>
<dbReference type="SUPFAM" id="SSF143503">
    <property type="entry name" value="PUG domain-like"/>
    <property type="match status" value="1"/>
</dbReference>
<dbReference type="Gene3D" id="1.10.8.10">
    <property type="entry name" value="DNA helicase RuvA subunit, C-terminal domain"/>
    <property type="match status" value="1"/>
</dbReference>
<dbReference type="CDD" id="cd02947">
    <property type="entry name" value="TRX_family"/>
    <property type="match status" value="1"/>
</dbReference>
<organism evidence="4 5">
    <name type="scientific">Pythium oligandrum</name>
    <name type="common">Mycoparasitic fungus</name>
    <dbReference type="NCBI Taxonomy" id="41045"/>
    <lineage>
        <taxon>Eukaryota</taxon>
        <taxon>Sar</taxon>
        <taxon>Stramenopiles</taxon>
        <taxon>Oomycota</taxon>
        <taxon>Peronosporomycetes</taxon>
        <taxon>Pythiales</taxon>
        <taxon>Pythiaceae</taxon>
        <taxon>Pythium</taxon>
    </lineage>
</organism>
<dbReference type="InterPro" id="IPR036249">
    <property type="entry name" value="Thioredoxin-like_sf"/>
</dbReference>
<dbReference type="Gene3D" id="3.40.30.10">
    <property type="entry name" value="Glutaredoxin"/>
    <property type="match status" value="1"/>
</dbReference>
<dbReference type="InterPro" id="IPR017937">
    <property type="entry name" value="Thioredoxin_CS"/>
</dbReference>
<dbReference type="PROSITE" id="PS00194">
    <property type="entry name" value="THIOREDOXIN_1"/>
    <property type="match status" value="1"/>
</dbReference>